<comment type="caution">
    <text evidence="1">The sequence shown here is derived from an EMBL/GenBank/DDBJ whole genome shotgun (WGS) entry which is preliminary data.</text>
</comment>
<dbReference type="Proteomes" id="UP000798488">
    <property type="component" value="Unassembled WGS sequence"/>
</dbReference>
<protein>
    <submittedName>
        <fullName evidence="1">Uncharacterized protein</fullName>
    </submittedName>
</protein>
<proteinExistence type="predicted"/>
<evidence type="ECO:0000313" key="1">
    <source>
        <dbReference type="EMBL" id="KAF1084856.1"/>
    </source>
</evidence>
<dbReference type="EMBL" id="LSRS01000004">
    <property type="protein sequence ID" value="KAF1084856.1"/>
    <property type="molecule type" value="Genomic_DNA"/>
</dbReference>
<gene>
    <name evidence="1" type="ORF">SPSYN_02026</name>
</gene>
<name>A0A9D2WQ41_9FIRM</name>
<keyword evidence="2" id="KW-1185">Reference proteome</keyword>
<dbReference type="RefSeq" id="WP_161822351.1">
    <property type="nucleotide sequence ID" value="NZ_LSRS01000004.1"/>
</dbReference>
<dbReference type="InterPro" id="IPR023286">
    <property type="entry name" value="ABATE_dom_sf"/>
</dbReference>
<dbReference type="SUPFAM" id="SSF160904">
    <property type="entry name" value="Jann2411-like"/>
    <property type="match status" value="1"/>
</dbReference>
<dbReference type="OrthoDB" id="9821918at2"/>
<evidence type="ECO:0000313" key="2">
    <source>
        <dbReference type="Proteomes" id="UP000798488"/>
    </source>
</evidence>
<organism evidence="1 2">
    <name type="scientific">Sporotomaculum syntrophicum</name>
    <dbReference type="NCBI Taxonomy" id="182264"/>
    <lineage>
        <taxon>Bacteria</taxon>
        <taxon>Bacillati</taxon>
        <taxon>Bacillota</taxon>
        <taxon>Clostridia</taxon>
        <taxon>Eubacteriales</taxon>
        <taxon>Desulfallaceae</taxon>
        <taxon>Sporotomaculum</taxon>
    </lineage>
</organism>
<reference evidence="1" key="1">
    <citation type="submission" date="2016-02" db="EMBL/GenBank/DDBJ databases">
        <title>Draft Genome Sequence of Sporotomaculum syntrophicum Strain FB, a Syntrophic Benzoate Degrader.</title>
        <authorList>
            <person name="Nobu M.K."/>
            <person name="Narihiro T."/>
            <person name="Qiu Y.-L."/>
            <person name="Ohashi A."/>
            <person name="Liu W.-T."/>
            <person name="Yuji S."/>
        </authorList>
    </citation>
    <scope>NUCLEOTIDE SEQUENCE</scope>
    <source>
        <strain evidence="1">FB</strain>
    </source>
</reference>
<dbReference type="AlphaFoldDB" id="A0A9D2WQ41"/>
<accession>A0A9D2WQ41</accession>
<sequence>MNTLKTICADVIYLPLRWKGVSIDEKFIYCNGFEDLHEKDIFRPNPVEENPRFWLEVRQLYFDFQDKKWERIESFYKKYGAIRRRAGSQSKFHGESINDVLAWLNWFRVLTIMTEYAKNEKLAPLWEMFGPPRDSEINGKNQVIYFVNMEKVNFEILPNDPPQQLIQPIHNQPTIRYIPTPHMSRNKLEYHTPQNDDQLLAATWQAIIEAVTDGLRPIALVPTTDRSPSKKAPLILWGFQADGALQAAFLQWFFQEIAHMNITTCESNDCNNIVLPPREKFCSDRCRQREKKRRQRENKKEASN</sequence>